<keyword evidence="1" id="KW-0812">Transmembrane</keyword>
<feature type="transmembrane region" description="Helical" evidence="1">
    <location>
        <begin position="29"/>
        <end position="49"/>
    </location>
</feature>
<comment type="caution">
    <text evidence="2">The sequence shown here is derived from an EMBL/GenBank/DDBJ whole genome shotgun (WGS) entry which is preliminary data.</text>
</comment>
<proteinExistence type="predicted"/>
<sequence>MDERGDDTTRDLIWSDACFLNKAFAPRKACLICFFTFCLFFSSSVYVLIQAGVSSPEGCFVNGQQYVPFDDISASRLTFARSYGAVAGEKRCTKLGVFNFHWLVQLGKESVLAKDPAVTEELEPVLIKDPASTKEREPVLNKGPADTEELEHEQQVHEHGKLPSCAIVSNGDPSTGWFAIDYALRECHCLTTFGFANYSPGHYWEKGIVDYIEHLMSDEHVYYHKSLRSKACHQL</sequence>
<evidence type="ECO:0000313" key="2">
    <source>
        <dbReference type="EMBL" id="KAK3288253.1"/>
    </source>
</evidence>
<dbReference type="Proteomes" id="UP001190700">
    <property type="component" value="Unassembled WGS sequence"/>
</dbReference>
<dbReference type="AlphaFoldDB" id="A0AAE0H1S6"/>
<gene>
    <name evidence="2" type="ORF">CYMTET_4265</name>
</gene>
<evidence type="ECO:0000313" key="3">
    <source>
        <dbReference type="Proteomes" id="UP001190700"/>
    </source>
</evidence>
<evidence type="ECO:0000256" key="1">
    <source>
        <dbReference type="SAM" id="Phobius"/>
    </source>
</evidence>
<keyword evidence="3" id="KW-1185">Reference proteome</keyword>
<protein>
    <submittedName>
        <fullName evidence="2">Uncharacterized protein</fullName>
    </submittedName>
</protein>
<name>A0AAE0H1S6_9CHLO</name>
<dbReference type="EMBL" id="LGRX02000538">
    <property type="protein sequence ID" value="KAK3288253.1"/>
    <property type="molecule type" value="Genomic_DNA"/>
</dbReference>
<keyword evidence="1" id="KW-0472">Membrane</keyword>
<organism evidence="2 3">
    <name type="scientific">Cymbomonas tetramitiformis</name>
    <dbReference type="NCBI Taxonomy" id="36881"/>
    <lineage>
        <taxon>Eukaryota</taxon>
        <taxon>Viridiplantae</taxon>
        <taxon>Chlorophyta</taxon>
        <taxon>Pyramimonadophyceae</taxon>
        <taxon>Pyramimonadales</taxon>
        <taxon>Pyramimonadaceae</taxon>
        <taxon>Cymbomonas</taxon>
    </lineage>
</organism>
<reference evidence="2 3" key="1">
    <citation type="journal article" date="2015" name="Genome Biol. Evol.">
        <title>Comparative Genomics of a Bacterivorous Green Alga Reveals Evolutionary Causalities and Consequences of Phago-Mixotrophic Mode of Nutrition.</title>
        <authorList>
            <person name="Burns J.A."/>
            <person name="Paasch A."/>
            <person name="Narechania A."/>
            <person name="Kim E."/>
        </authorList>
    </citation>
    <scope>NUCLEOTIDE SEQUENCE [LARGE SCALE GENOMIC DNA]</scope>
    <source>
        <strain evidence="2 3">PLY_AMNH</strain>
    </source>
</reference>
<keyword evidence="1" id="KW-1133">Transmembrane helix</keyword>
<accession>A0AAE0H1S6</accession>